<gene>
    <name evidence="6" type="ORF">AB0T83_00095</name>
</gene>
<sequence>MNWKDIPSLSALRAFEATARHGSFSGAARELNVTHAAIAQHVRALEAEFRTQLVLRQGQGMALTSAGQDLAGDLSEAFGTLASAVTRLRRAEGDRPVHVTLTPSFAESWLMPRLGGFWSAYPEIDLILHPSAQVSDLRRDEIDLAVRFGRGDWPGLVTSRLLESPFVVVASPAYTQGAQTLVDLGDPRQHSWFFPSVAPELQVWGLALGLDFDEIPYRDLQSTALVHAAVREGYGLSIQAQSLVEREIESGKLVALEQGDSAGLGYYLVTRNGPVPPKVQQVMAWLRRQAKGF</sequence>
<dbReference type="PROSITE" id="PS50931">
    <property type="entry name" value="HTH_LYSR"/>
    <property type="match status" value="1"/>
</dbReference>
<dbReference type="Pfam" id="PF03466">
    <property type="entry name" value="LysR_substrate"/>
    <property type="match status" value="1"/>
</dbReference>
<dbReference type="EMBL" id="JBFBVU010000001">
    <property type="protein sequence ID" value="MEV8465177.1"/>
    <property type="molecule type" value="Genomic_DNA"/>
</dbReference>
<dbReference type="SUPFAM" id="SSF46785">
    <property type="entry name" value="Winged helix' DNA-binding domain"/>
    <property type="match status" value="1"/>
</dbReference>
<evidence type="ECO:0000259" key="5">
    <source>
        <dbReference type="PROSITE" id="PS50931"/>
    </source>
</evidence>
<keyword evidence="3" id="KW-0238">DNA-binding</keyword>
<evidence type="ECO:0000256" key="3">
    <source>
        <dbReference type="ARBA" id="ARBA00023125"/>
    </source>
</evidence>
<dbReference type="PANTHER" id="PTHR30537:SF74">
    <property type="entry name" value="HTH-TYPE TRANSCRIPTIONAL REGULATOR TRPI"/>
    <property type="match status" value="1"/>
</dbReference>
<dbReference type="Proteomes" id="UP001553161">
    <property type="component" value="Unassembled WGS sequence"/>
</dbReference>
<comment type="caution">
    <text evidence="6">The sequence shown here is derived from an EMBL/GenBank/DDBJ whole genome shotgun (WGS) entry which is preliminary data.</text>
</comment>
<evidence type="ECO:0000256" key="4">
    <source>
        <dbReference type="ARBA" id="ARBA00023163"/>
    </source>
</evidence>
<keyword evidence="4" id="KW-0804">Transcription</keyword>
<keyword evidence="7" id="KW-1185">Reference proteome</keyword>
<reference evidence="6 7" key="1">
    <citation type="submission" date="2024-07" db="EMBL/GenBank/DDBJ databases">
        <authorList>
            <person name="Kang M."/>
        </authorList>
    </citation>
    <scope>NUCLEOTIDE SEQUENCE [LARGE SCALE GENOMIC DNA]</scope>
    <source>
        <strain evidence="6 7">DFM31</strain>
    </source>
</reference>
<feature type="domain" description="HTH lysR-type" evidence="5">
    <location>
        <begin position="7"/>
        <end position="64"/>
    </location>
</feature>
<keyword evidence="2" id="KW-0805">Transcription regulation</keyword>
<dbReference type="SUPFAM" id="SSF53850">
    <property type="entry name" value="Periplasmic binding protein-like II"/>
    <property type="match status" value="1"/>
</dbReference>
<dbReference type="InterPro" id="IPR000847">
    <property type="entry name" value="LysR_HTH_N"/>
</dbReference>
<proteinExistence type="inferred from homology"/>
<dbReference type="Gene3D" id="1.10.10.10">
    <property type="entry name" value="Winged helix-like DNA-binding domain superfamily/Winged helix DNA-binding domain"/>
    <property type="match status" value="1"/>
</dbReference>
<evidence type="ECO:0000313" key="6">
    <source>
        <dbReference type="EMBL" id="MEV8465177.1"/>
    </source>
</evidence>
<name>A0ABV3L0U4_9RHOB</name>
<dbReference type="RefSeq" id="WP_366190493.1">
    <property type="nucleotide sequence ID" value="NZ_JBFBVU010000001.1"/>
</dbReference>
<dbReference type="Gene3D" id="3.40.190.10">
    <property type="entry name" value="Periplasmic binding protein-like II"/>
    <property type="match status" value="2"/>
</dbReference>
<dbReference type="Pfam" id="PF00126">
    <property type="entry name" value="HTH_1"/>
    <property type="match status" value="1"/>
</dbReference>
<protein>
    <submittedName>
        <fullName evidence="6">LysR family transcriptional regulator</fullName>
    </submittedName>
</protein>
<accession>A0ABV3L0U4</accession>
<dbReference type="InterPro" id="IPR036388">
    <property type="entry name" value="WH-like_DNA-bd_sf"/>
</dbReference>
<evidence type="ECO:0000256" key="1">
    <source>
        <dbReference type="ARBA" id="ARBA00009437"/>
    </source>
</evidence>
<comment type="similarity">
    <text evidence="1">Belongs to the LysR transcriptional regulatory family.</text>
</comment>
<dbReference type="InterPro" id="IPR036390">
    <property type="entry name" value="WH_DNA-bd_sf"/>
</dbReference>
<dbReference type="PANTHER" id="PTHR30537">
    <property type="entry name" value="HTH-TYPE TRANSCRIPTIONAL REGULATOR"/>
    <property type="match status" value="1"/>
</dbReference>
<evidence type="ECO:0000313" key="7">
    <source>
        <dbReference type="Proteomes" id="UP001553161"/>
    </source>
</evidence>
<organism evidence="6 7">
    <name type="scientific">Meridianimarinicoccus marinus</name>
    <dbReference type="NCBI Taxonomy" id="3231483"/>
    <lineage>
        <taxon>Bacteria</taxon>
        <taxon>Pseudomonadati</taxon>
        <taxon>Pseudomonadota</taxon>
        <taxon>Alphaproteobacteria</taxon>
        <taxon>Rhodobacterales</taxon>
        <taxon>Paracoccaceae</taxon>
        <taxon>Meridianimarinicoccus</taxon>
    </lineage>
</organism>
<dbReference type="InterPro" id="IPR005119">
    <property type="entry name" value="LysR_subst-bd"/>
</dbReference>
<dbReference type="InterPro" id="IPR058163">
    <property type="entry name" value="LysR-type_TF_proteobact-type"/>
</dbReference>
<evidence type="ECO:0000256" key="2">
    <source>
        <dbReference type="ARBA" id="ARBA00023015"/>
    </source>
</evidence>